<keyword evidence="2" id="KW-0813">Transport</keyword>
<evidence type="ECO:0000313" key="5">
    <source>
        <dbReference type="EMBL" id="GBP06730.1"/>
    </source>
</evidence>
<evidence type="ECO:0000256" key="3">
    <source>
        <dbReference type="ARBA" id="ARBA00023065"/>
    </source>
</evidence>
<dbReference type="PANTHER" id="PTHR11671">
    <property type="entry name" value="V-TYPE ATP SYNTHASE SUBUNIT D"/>
    <property type="match status" value="1"/>
</dbReference>
<organism evidence="5 6">
    <name type="scientific">Eumeta variegata</name>
    <name type="common">Bagworm moth</name>
    <name type="synonym">Eumeta japonica</name>
    <dbReference type="NCBI Taxonomy" id="151549"/>
    <lineage>
        <taxon>Eukaryota</taxon>
        <taxon>Metazoa</taxon>
        <taxon>Ecdysozoa</taxon>
        <taxon>Arthropoda</taxon>
        <taxon>Hexapoda</taxon>
        <taxon>Insecta</taxon>
        <taxon>Pterygota</taxon>
        <taxon>Neoptera</taxon>
        <taxon>Endopterygota</taxon>
        <taxon>Lepidoptera</taxon>
        <taxon>Glossata</taxon>
        <taxon>Ditrysia</taxon>
        <taxon>Tineoidea</taxon>
        <taxon>Psychidae</taxon>
        <taxon>Oiketicinae</taxon>
        <taxon>Eumeta</taxon>
    </lineage>
</organism>
<dbReference type="Gene3D" id="1.10.287.3240">
    <property type="match status" value="2"/>
</dbReference>
<sequence>MNKDNCYQVTASLFMLREIKRRQEQVNRGYQLLKRKSEALRITGRQLSSELSTTHAILDTLRISHYRLYCCVWDCIGCSQEGSHLQEIQSDSFVICTIQTTKLRPRSGNATLTSMRSFSVSRERTMTTSSVQRRLRENISGVAIVSLQPVEESGAGDALQYAGLAAGGHRTGEAKKAFREAVRILIKFASLRNTCIVLNEAIRSTLRFLYSQLYIYIKLQEREEFHRLKLVKGKKVRAQMLQNLRMENGGTVKPENSDSYYKIVTERAHAYGALNGPFVILLIA</sequence>
<dbReference type="Proteomes" id="UP000299102">
    <property type="component" value="Unassembled WGS sequence"/>
</dbReference>
<evidence type="ECO:0000313" key="6">
    <source>
        <dbReference type="Proteomes" id="UP000299102"/>
    </source>
</evidence>
<proteinExistence type="inferred from homology"/>
<comment type="function">
    <text evidence="4">Subunit of the V1 complex of vacuolar(H+)-ATPase (V-ATPase), a multisubunit enzyme composed of a peripheral complex (V1) that hydrolyzes ATP and a membrane integral complex (V0) that translocates protons. V-ATPase is responsible for acidifying and maintaining the pH of intracellular compartments and in some cell types, is targeted to the plasma membrane, where it is responsible for acidifying the extracellular environment.</text>
</comment>
<reference evidence="5 6" key="1">
    <citation type="journal article" date="2019" name="Commun. Biol.">
        <title>The bagworm genome reveals a unique fibroin gene that provides high tensile strength.</title>
        <authorList>
            <person name="Kono N."/>
            <person name="Nakamura H."/>
            <person name="Ohtoshi R."/>
            <person name="Tomita M."/>
            <person name="Numata K."/>
            <person name="Arakawa K."/>
        </authorList>
    </citation>
    <scope>NUCLEOTIDE SEQUENCE [LARGE SCALE GENOMIC DNA]</scope>
</reference>
<protein>
    <submittedName>
        <fullName evidence="5">V-type proton ATPase subunit D 1</fullName>
    </submittedName>
</protein>
<keyword evidence="3" id="KW-0406">Ion transport</keyword>
<evidence type="ECO:0000256" key="4">
    <source>
        <dbReference type="ARBA" id="ARBA00045737"/>
    </source>
</evidence>
<dbReference type="InterPro" id="IPR002699">
    <property type="entry name" value="V_ATPase_D"/>
</dbReference>
<gene>
    <name evidence="5" type="primary">Vha36-1</name>
    <name evidence="5" type="ORF">EVAR_92671_1</name>
</gene>
<dbReference type="GO" id="GO:0046961">
    <property type="term" value="F:proton-transporting ATPase activity, rotational mechanism"/>
    <property type="evidence" value="ECO:0007669"/>
    <property type="project" value="InterPro"/>
</dbReference>
<accession>A0A4C1SZN0</accession>
<comment type="caution">
    <text evidence="5">The sequence shown here is derived from an EMBL/GenBank/DDBJ whole genome shotgun (WGS) entry which is preliminary data.</text>
</comment>
<keyword evidence="6" id="KW-1185">Reference proteome</keyword>
<dbReference type="STRING" id="151549.A0A4C1SZN0"/>
<dbReference type="Pfam" id="PF01813">
    <property type="entry name" value="ATP-synt_D"/>
    <property type="match status" value="1"/>
</dbReference>
<comment type="similarity">
    <text evidence="1">Belongs to the V-ATPase D subunit family.</text>
</comment>
<evidence type="ECO:0000256" key="2">
    <source>
        <dbReference type="ARBA" id="ARBA00022448"/>
    </source>
</evidence>
<name>A0A4C1SZN0_EUMVA</name>
<evidence type="ECO:0000256" key="1">
    <source>
        <dbReference type="ARBA" id="ARBA00005850"/>
    </source>
</evidence>
<dbReference type="OrthoDB" id="7676488at2759"/>
<dbReference type="EMBL" id="BGZK01000023">
    <property type="protein sequence ID" value="GBP06730.1"/>
    <property type="molecule type" value="Genomic_DNA"/>
</dbReference>
<dbReference type="AlphaFoldDB" id="A0A4C1SZN0"/>